<evidence type="ECO:0000256" key="1">
    <source>
        <dbReference type="SAM" id="MobiDB-lite"/>
    </source>
</evidence>
<feature type="signal peptide" evidence="2">
    <location>
        <begin position="1"/>
        <end position="23"/>
    </location>
</feature>
<proteinExistence type="predicted"/>
<accession>A0A6D2IGS5</accession>
<evidence type="ECO:0008006" key="5">
    <source>
        <dbReference type="Google" id="ProtNLM"/>
    </source>
</evidence>
<organism evidence="3 4">
    <name type="scientific">Microthlaspi erraticum</name>
    <dbReference type="NCBI Taxonomy" id="1685480"/>
    <lineage>
        <taxon>Eukaryota</taxon>
        <taxon>Viridiplantae</taxon>
        <taxon>Streptophyta</taxon>
        <taxon>Embryophyta</taxon>
        <taxon>Tracheophyta</taxon>
        <taxon>Spermatophyta</taxon>
        <taxon>Magnoliopsida</taxon>
        <taxon>eudicotyledons</taxon>
        <taxon>Gunneridae</taxon>
        <taxon>Pentapetalae</taxon>
        <taxon>rosids</taxon>
        <taxon>malvids</taxon>
        <taxon>Brassicales</taxon>
        <taxon>Brassicaceae</taxon>
        <taxon>Coluteocarpeae</taxon>
        <taxon>Microthlaspi</taxon>
    </lineage>
</organism>
<dbReference type="Proteomes" id="UP000467841">
    <property type="component" value="Unassembled WGS sequence"/>
</dbReference>
<reference evidence="3" key="1">
    <citation type="submission" date="2020-01" db="EMBL/GenBank/DDBJ databases">
        <authorList>
            <person name="Mishra B."/>
        </authorList>
    </citation>
    <scope>NUCLEOTIDE SEQUENCE [LARGE SCALE GENOMIC DNA]</scope>
</reference>
<dbReference type="InterPro" id="IPR010800">
    <property type="entry name" value="GRP"/>
</dbReference>
<name>A0A6D2IGS5_9BRAS</name>
<feature type="chain" id="PRO_5025342937" description="Glycine-rich protein" evidence="2">
    <location>
        <begin position="24"/>
        <end position="122"/>
    </location>
</feature>
<feature type="region of interest" description="Disordered" evidence="1">
    <location>
        <begin position="26"/>
        <end position="56"/>
    </location>
</feature>
<dbReference type="PANTHER" id="PTHR37389">
    <property type="entry name" value="NODULIN-24"/>
    <property type="match status" value="1"/>
</dbReference>
<gene>
    <name evidence="3" type="ORF">MERR_LOCUS11482</name>
</gene>
<dbReference type="EMBL" id="CACVBM020000887">
    <property type="protein sequence ID" value="CAA7024247.1"/>
    <property type="molecule type" value="Genomic_DNA"/>
</dbReference>
<protein>
    <recommendedName>
        <fullName evidence="5">Glycine-rich protein</fullName>
    </recommendedName>
</protein>
<dbReference type="Pfam" id="PF07172">
    <property type="entry name" value="GRP"/>
    <property type="match status" value="1"/>
</dbReference>
<comment type="caution">
    <text evidence="3">The sequence shown here is derived from an EMBL/GenBank/DDBJ whole genome shotgun (WGS) entry which is preliminary data.</text>
</comment>
<evidence type="ECO:0000313" key="4">
    <source>
        <dbReference type="Proteomes" id="UP000467841"/>
    </source>
</evidence>
<sequence length="122" mass="12281">MAYKALVLLGLFVVLLVVSEVGAARTRQPVTVKSESEEAVQPDQYRGGSGGRGGNGGGGYNGGGNYNGGGSYNGGGHGDNGGGGGYNGGGRGCRYGCCYRNYRGCSRCCSYAGEAVQTQPGH</sequence>
<dbReference type="AlphaFoldDB" id="A0A6D2IGS5"/>
<dbReference type="PANTHER" id="PTHR37389:SF40">
    <property type="entry name" value="NODULIN-24"/>
    <property type="match status" value="1"/>
</dbReference>
<evidence type="ECO:0000256" key="2">
    <source>
        <dbReference type="SAM" id="SignalP"/>
    </source>
</evidence>
<keyword evidence="4" id="KW-1185">Reference proteome</keyword>
<feature type="compositionally biased region" description="Gly residues" evidence="1">
    <location>
        <begin position="47"/>
        <end position="56"/>
    </location>
</feature>
<evidence type="ECO:0000313" key="3">
    <source>
        <dbReference type="EMBL" id="CAA7024247.1"/>
    </source>
</evidence>
<keyword evidence="2" id="KW-0732">Signal</keyword>